<dbReference type="InterPro" id="IPR050879">
    <property type="entry name" value="Acyltransferase_3"/>
</dbReference>
<dbReference type="GO" id="GO:0016746">
    <property type="term" value="F:acyltransferase activity"/>
    <property type="evidence" value="ECO:0007669"/>
    <property type="project" value="UniProtKB-KW"/>
</dbReference>
<keyword evidence="1" id="KW-0472">Membrane</keyword>
<comment type="caution">
    <text evidence="3">The sequence shown here is derived from an EMBL/GenBank/DDBJ whole genome shotgun (WGS) entry which is preliminary data.</text>
</comment>
<feature type="transmembrane region" description="Helical" evidence="1">
    <location>
        <begin position="53"/>
        <end position="74"/>
    </location>
</feature>
<sequence length="388" mass="44413">MKRLYSLDAIRGLAALTIVIWHWQHFFAMSGSYPPVWPRDAQPFFHLLEPFYLEAWAAVDLFFALSGFVFFWLYREAIRERKVAAGKFALLRFSRLWPLHALMLVAVALLQSAFHARTGTYFIFPAGAWDRFVANLFMVQQWVPLNFDQTFNGPAWTVSVEAGLYVLFFVLCRLGLNGWKSAAAAVVAGLLLYSWNQMIGRGMMGFFFGGVAYFAVEKIRTLKSARRVSQAIGLLCLAVWALVVIEIEFGPLHQAVEWITDRLPDDWYDPDYTNVYFHIAYILTAVPLTVTALALSETVLNLFPRFYKKTTYLGDISYSVYMLHFPLQTACALTALSIGLTPMAFMHWWSMLGFYAVLLVLATLSYRYYEKPMQKWIRGLVEKPVASP</sequence>
<keyword evidence="3" id="KW-0012">Acyltransferase</keyword>
<feature type="transmembrane region" description="Helical" evidence="1">
    <location>
        <begin position="12"/>
        <end position="33"/>
    </location>
</feature>
<dbReference type="PANTHER" id="PTHR23028:SF131">
    <property type="entry name" value="BLR2367 PROTEIN"/>
    <property type="match status" value="1"/>
</dbReference>
<protein>
    <submittedName>
        <fullName evidence="3">Acyltransferase</fullName>
    </submittedName>
</protein>
<keyword evidence="4" id="KW-1185">Reference proteome</keyword>
<dbReference type="PANTHER" id="PTHR23028">
    <property type="entry name" value="ACETYLTRANSFERASE"/>
    <property type="match status" value="1"/>
</dbReference>
<name>A0ABN1EXV0_9PROT</name>
<dbReference type="Proteomes" id="UP001499951">
    <property type="component" value="Unassembled WGS sequence"/>
</dbReference>
<proteinExistence type="predicted"/>
<reference evidence="3 4" key="1">
    <citation type="journal article" date="2019" name="Int. J. Syst. Evol. Microbiol.">
        <title>The Global Catalogue of Microorganisms (GCM) 10K type strain sequencing project: providing services to taxonomists for standard genome sequencing and annotation.</title>
        <authorList>
            <consortium name="The Broad Institute Genomics Platform"/>
            <consortium name="The Broad Institute Genome Sequencing Center for Infectious Disease"/>
            <person name="Wu L."/>
            <person name="Ma J."/>
        </authorList>
    </citation>
    <scope>NUCLEOTIDE SEQUENCE [LARGE SCALE GENOMIC DNA]</scope>
    <source>
        <strain evidence="3 4">JCM 15089</strain>
    </source>
</reference>
<evidence type="ECO:0000259" key="2">
    <source>
        <dbReference type="Pfam" id="PF01757"/>
    </source>
</evidence>
<feature type="transmembrane region" description="Helical" evidence="1">
    <location>
        <begin position="202"/>
        <end position="219"/>
    </location>
</feature>
<accession>A0ABN1EXV0</accession>
<feature type="transmembrane region" description="Helical" evidence="1">
    <location>
        <begin position="153"/>
        <end position="172"/>
    </location>
</feature>
<feature type="transmembrane region" description="Helical" evidence="1">
    <location>
        <begin position="179"/>
        <end position="196"/>
    </location>
</feature>
<feature type="transmembrane region" description="Helical" evidence="1">
    <location>
        <begin position="231"/>
        <end position="255"/>
    </location>
</feature>
<dbReference type="EMBL" id="BAAADD010000007">
    <property type="protein sequence ID" value="GAA0577069.1"/>
    <property type="molecule type" value="Genomic_DNA"/>
</dbReference>
<dbReference type="InterPro" id="IPR002656">
    <property type="entry name" value="Acyl_transf_3_dom"/>
</dbReference>
<feature type="transmembrane region" description="Helical" evidence="1">
    <location>
        <begin position="346"/>
        <end position="369"/>
    </location>
</feature>
<organism evidence="3 4">
    <name type="scientific">Rhizomicrobium electricum</name>
    <dbReference type="NCBI Taxonomy" id="480070"/>
    <lineage>
        <taxon>Bacteria</taxon>
        <taxon>Pseudomonadati</taxon>
        <taxon>Pseudomonadota</taxon>
        <taxon>Alphaproteobacteria</taxon>
        <taxon>Micropepsales</taxon>
        <taxon>Micropepsaceae</taxon>
        <taxon>Rhizomicrobium</taxon>
    </lineage>
</organism>
<keyword evidence="1" id="KW-1133">Transmembrane helix</keyword>
<keyword evidence="1" id="KW-0812">Transmembrane</keyword>
<feature type="domain" description="Acyltransferase 3" evidence="2">
    <location>
        <begin position="5"/>
        <end position="364"/>
    </location>
</feature>
<dbReference type="Pfam" id="PF01757">
    <property type="entry name" value="Acyl_transf_3"/>
    <property type="match status" value="1"/>
</dbReference>
<keyword evidence="3" id="KW-0808">Transferase</keyword>
<dbReference type="RefSeq" id="WP_166936310.1">
    <property type="nucleotide sequence ID" value="NZ_BAAADD010000007.1"/>
</dbReference>
<feature type="transmembrane region" description="Helical" evidence="1">
    <location>
        <begin position="275"/>
        <end position="295"/>
    </location>
</feature>
<gene>
    <name evidence="3" type="ORF">GCM10008942_27430</name>
</gene>
<evidence type="ECO:0000313" key="4">
    <source>
        <dbReference type="Proteomes" id="UP001499951"/>
    </source>
</evidence>
<feature type="transmembrane region" description="Helical" evidence="1">
    <location>
        <begin position="316"/>
        <end position="340"/>
    </location>
</feature>
<evidence type="ECO:0000256" key="1">
    <source>
        <dbReference type="SAM" id="Phobius"/>
    </source>
</evidence>
<feature type="transmembrane region" description="Helical" evidence="1">
    <location>
        <begin position="95"/>
        <end position="114"/>
    </location>
</feature>
<evidence type="ECO:0000313" key="3">
    <source>
        <dbReference type="EMBL" id="GAA0577069.1"/>
    </source>
</evidence>